<dbReference type="RefSeq" id="WP_174881003.1">
    <property type="nucleotide sequence ID" value="NZ_CADEPK010000299.1"/>
</dbReference>
<comment type="caution">
    <text evidence="1">The sequence shown here is derived from an EMBL/GenBank/DDBJ whole genome shotgun (WGS) entry which is preliminary data.</text>
</comment>
<sequence>MDCTLFLVTELDEETLKRKIYNIMCEAVEDKVTNYENFSRLSCKYFTLDIETEDIISLDFLKEEYGMEINAEIGIQLFGKSFEEGLEVLFKIFGNILKEFNPDMVFVENGTDQLFRKENDTVIINKKLDQYQEKYLSNEIISLLKFPYIYQDLSN</sequence>
<keyword evidence="2" id="KW-1185">Reference proteome</keyword>
<accession>A0ABT9Z4Z1</accession>
<gene>
    <name evidence="1" type="ORF">J2S02_003671</name>
</gene>
<organism evidence="1 2">
    <name type="scientific">Metabacillus niabensis</name>
    <dbReference type="NCBI Taxonomy" id="324854"/>
    <lineage>
        <taxon>Bacteria</taxon>
        <taxon>Bacillati</taxon>
        <taxon>Bacillota</taxon>
        <taxon>Bacilli</taxon>
        <taxon>Bacillales</taxon>
        <taxon>Bacillaceae</taxon>
        <taxon>Metabacillus</taxon>
    </lineage>
</organism>
<evidence type="ECO:0000313" key="1">
    <source>
        <dbReference type="EMBL" id="MDQ0227326.1"/>
    </source>
</evidence>
<dbReference type="Proteomes" id="UP001232245">
    <property type="component" value="Unassembled WGS sequence"/>
</dbReference>
<dbReference type="EMBL" id="JAUSTZ010000008">
    <property type="protein sequence ID" value="MDQ0227326.1"/>
    <property type="molecule type" value="Genomic_DNA"/>
</dbReference>
<protein>
    <submittedName>
        <fullName evidence="1">Uncharacterized protein</fullName>
    </submittedName>
</protein>
<evidence type="ECO:0000313" key="2">
    <source>
        <dbReference type="Proteomes" id="UP001232245"/>
    </source>
</evidence>
<name>A0ABT9Z4Z1_9BACI</name>
<proteinExistence type="predicted"/>
<reference evidence="1 2" key="1">
    <citation type="submission" date="2023-07" db="EMBL/GenBank/DDBJ databases">
        <title>Genomic Encyclopedia of Type Strains, Phase IV (KMG-IV): sequencing the most valuable type-strain genomes for metagenomic binning, comparative biology and taxonomic classification.</title>
        <authorList>
            <person name="Goeker M."/>
        </authorList>
    </citation>
    <scope>NUCLEOTIDE SEQUENCE [LARGE SCALE GENOMIC DNA]</scope>
    <source>
        <strain evidence="1 2">DSM 17723</strain>
    </source>
</reference>